<dbReference type="RefSeq" id="XP_038986098.1">
    <property type="nucleotide sequence ID" value="XM_039130170.1"/>
</dbReference>
<evidence type="ECO:0000256" key="2">
    <source>
        <dbReference type="ARBA" id="ARBA00022679"/>
    </source>
</evidence>
<dbReference type="Pfam" id="PF00685">
    <property type="entry name" value="Sulfotransfer_1"/>
    <property type="match status" value="1"/>
</dbReference>
<dbReference type="KEGG" id="pda:103699298"/>
<evidence type="ECO:0000313" key="7">
    <source>
        <dbReference type="RefSeq" id="XP_038986098.1"/>
    </source>
</evidence>
<dbReference type="Proteomes" id="UP000228380">
    <property type="component" value="Chromosome 9"/>
</dbReference>
<evidence type="ECO:0000259" key="5">
    <source>
        <dbReference type="Pfam" id="PF00685"/>
    </source>
</evidence>
<dbReference type="OrthoDB" id="692105at2759"/>
<reference evidence="6" key="1">
    <citation type="journal article" date="2019" name="Nat. Commun.">
        <title>Genome-wide association mapping of date palm fruit traits.</title>
        <authorList>
            <person name="Hazzouri K.M."/>
            <person name="Gros-Balthazard M."/>
            <person name="Flowers J.M."/>
            <person name="Copetti D."/>
            <person name="Lemansour A."/>
            <person name="Lebrun M."/>
            <person name="Masmoudi K."/>
            <person name="Ferrand S."/>
            <person name="Dhar M.I."/>
            <person name="Fresquez Z.A."/>
            <person name="Rosas U."/>
            <person name="Zhang J."/>
            <person name="Talag J."/>
            <person name="Lee S."/>
            <person name="Kudrna D."/>
            <person name="Powell R.F."/>
            <person name="Leitch I.J."/>
            <person name="Krueger R.R."/>
            <person name="Wing R.A."/>
            <person name="Amiri K.M.A."/>
            <person name="Purugganan M.D."/>
        </authorList>
    </citation>
    <scope>NUCLEOTIDE SEQUENCE [LARGE SCALE GENOMIC DNA]</scope>
    <source>
        <strain evidence="6">cv. Khalas</strain>
    </source>
</reference>
<feature type="domain" description="Sulfotransferase" evidence="5">
    <location>
        <begin position="82"/>
        <end position="207"/>
    </location>
</feature>
<dbReference type="EC" id="2.8.2.-" evidence="3"/>
<organism evidence="6 7">
    <name type="scientific">Phoenix dactylifera</name>
    <name type="common">Date palm</name>
    <dbReference type="NCBI Taxonomy" id="42345"/>
    <lineage>
        <taxon>Eukaryota</taxon>
        <taxon>Viridiplantae</taxon>
        <taxon>Streptophyta</taxon>
        <taxon>Embryophyta</taxon>
        <taxon>Tracheophyta</taxon>
        <taxon>Spermatophyta</taxon>
        <taxon>Magnoliopsida</taxon>
        <taxon>Liliopsida</taxon>
        <taxon>Arecaceae</taxon>
        <taxon>Coryphoideae</taxon>
        <taxon>Phoeniceae</taxon>
        <taxon>Phoenix</taxon>
    </lineage>
</organism>
<accession>A0A8B9APZ9</accession>
<dbReference type="InterPro" id="IPR027417">
    <property type="entry name" value="P-loop_NTPase"/>
</dbReference>
<evidence type="ECO:0000256" key="4">
    <source>
        <dbReference type="SAM" id="MobiDB-lite"/>
    </source>
</evidence>
<keyword evidence="6" id="KW-1185">Reference proteome</keyword>
<dbReference type="GO" id="GO:0008146">
    <property type="term" value="F:sulfotransferase activity"/>
    <property type="evidence" value="ECO:0007669"/>
    <property type="project" value="InterPro"/>
</dbReference>
<gene>
    <name evidence="7" type="primary">LOC103699298</name>
</gene>
<feature type="region of interest" description="Disordered" evidence="4">
    <location>
        <begin position="1"/>
        <end position="22"/>
    </location>
</feature>
<dbReference type="SUPFAM" id="SSF52540">
    <property type="entry name" value="P-loop containing nucleoside triphosphate hydrolases"/>
    <property type="match status" value="1"/>
</dbReference>
<comment type="similarity">
    <text evidence="1 3">Belongs to the sulfotransferase 1 family.</text>
</comment>
<evidence type="ECO:0000256" key="3">
    <source>
        <dbReference type="RuleBase" id="RU361155"/>
    </source>
</evidence>
<keyword evidence="2 3" id="KW-0808">Transferase</keyword>
<dbReference type="GeneID" id="103699298"/>
<dbReference type="InterPro" id="IPR000863">
    <property type="entry name" value="Sulfotransferase_dom"/>
</dbReference>
<protein>
    <recommendedName>
        <fullName evidence="3">Sulfotransferase</fullName>
        <ecNumber evidence="3">2.8.2.-</ecNumber>
    </recommendedName>
</protein>
<evidence type="ECO:0000256" key="1">
    <source>
        <dbReference type="ARBA" id="ARBA00005771"/>
    </source>
</evidence>
<dbReference type="AlphaFoldDB" id="A0A8B9APZ9"/>
<proteinExistence type="inferred from homology"/>
<name>A0A8B9APZ9_PHODC</name>
<reference evidence="7" key="2">
    <citation type="submission" date="2025-08" db="UniProtKB">
        <authorList>
            <consortium name="RefSeq"/>
        </authorList>
    </citation>
    <scope>IDENTIFICATION</scope>
    <source>
        <tissue evidence="7">Young leaves</tissue>
    </source>
</reference>
<sequence length="213" mass="24053">MCALLRGPLSPSIPRSGGDPSAEAPRHPLALLHIAVLCGRLRLPASLSLPRPQGCGGLVVAHRAKAQARQHGAERSLRVVLRWGLAFRPIWDHNLEYWRESLRRSEKVLFLKYEEMNVRRVAEYVGRPFSEEEEKDGVVEEIVQLCSFEKLSSMEVNKRGVYEVRETSVPHESFFRKGKVGDWANHLSREMGETLDRIVQEKLAGSGLTFQAS</sequence>
<dbReference type="PANTHER" id="PTHR11783">
    <property type="entry name" value="SULFOTRANSFERASE SULT"/>
    <property type="match status" value="1"/>
</dbReference>
<evidence type="ECO:0000313" key="6">
    <source>
        <dbReference type="Proteomes" id="UP000228380"/>
    </source>
</evidence>
<dbReference type="Gene3D" id="3.40.50.300">
    <property type="entry name" value="P-loop containing nucleotide triphosphate hydrolases"/>
    <property type="match status" value="1"/>
</dbReference>